<protein>
    <submittedName>
        <fullName evidence="1">Uncharacterized protein</fullName>
    </submittedName>
</protein>
<comment type="caution">
    <text evidence="1">The sequence shown here is derived from an EMBL/GenBank/DDBJ whole genome shotgun (WGS) entry which is preliminary data.</text>
</comment>
<sequence length="83" mass="9402">MTCHRSNEVYRCVEQFGDVGVDGCLPPYPHPTLLPPRAAIERFALNVEAFAFFKASLLRHDQNAYTIILRVDAPRTPHPLRIA</sequence>
<evidence type="ECO:0000313" key="1">
    <source>
        <dbReference type="EMBL" id="SOO24293.1"/>
    </source>
</evidence>
<evidence type="ECO:0000313" key="2">
    <source>
        <dbReference type="Proteomes" id="UP000234345"/>
    </source>
</evidence>
<gene>
    <name evidence="1" type="ORF">XFF6991_340092</name>
</gene>
<dbReference type="AlphaFoldDB" id="A0A7Z7IZ64"/>
<dbReference type="Proteomes" id="UP000234345">
    <property type="component" value="Unassembled WGS sequence"/>
</dbReference>
<name>A0A7Z7IZ64_XANCH</name>
<organism evidence="1 2">
    <name type="scientific">Xanthomonas campestris pv. phaseoli</name>
    <dbReference type="NCBI Taxonomy" id="317013"/>
    <lineage>
        <taxon>Bacteria</taxon>
        <taxon>Pseudomonadati</taxon>
        <taxon>Pseudomonadota</taxon>
        <taxon>Gammaproteobacteria</taxon>
        <taxon>Lysobacterales</taxon>
        <taxon>Lysobacteraceae</taxon>
        <taxon>Xanthomonas</taxon>
    </lineage>
</organism>
<dbReference type="EMBL" id="OCZC01000061">
    <property type="protein sequence ID" value="SOO24293.1"/>
    <property type="molecule type" value="Genomic_DNA"/>
</dbReference>
<accession>A0A7Z7IZ64</accession>
<reference evidence="1 2" key="1">
    <citation type="submission" date="2017-10" db="EMBL/GenBank/DDBJ databases">
        <authorList>
            <person name="Regsiter A."/>
            <person name="William W."/>
        </authorList>
    </citation>
    <scope>NUCLEOTIDE SEQUENCE [LARGE SCALE GENOMIC DNA]</scope>
    <source>
        <strain evidence="1 2">CFBP6991</strain>
    </source>
</reference>
<proteinExistence type="predicted"/>